<reference evidence="28" key="1">
    <citation type="submission" date="2023-11" db="UniProtKB">
        <authorList>
            <consortium name="WormBaseParasite"/>
        </authorList>
    </citation>
    <scope>IDENTIFICATION</scope>
</reference>
<keyword evidence="10 19" id="KW-0547">Nucleotide-binding</keyword>
<keyword evidence="9" id="KW-0479">Metal-binding</keyword>
<dbReference type="Pfam" id="PF00130">
    <property type="entry name" value="C1_1"/>
    <property type="match status" value="1"/>
</dbReference>
<dbReference type="SMART" id="SM00109">
    <property type="entry name" value="C1"/>
    <property type="match status" value="1"/>
</dbReference>
<evidence type="ECO:0000256" key="11">
    <source>
        <dbReference type="ARBA" id="ARBA00022771"/>
    </source>
</evidence>
<evidence type="ECO:0000256" key="2">
    <source>
        <dbReference type="ARBA" id="ARBA00004496"/>
    </source>
</evidence>
<evidence type="ECO:0000256" key="13">
    <source>
        <dbReference type="ARBA" id="ARBA00022833"/>
    </source>
</evidence>
<dbReference type="Pfam" id="PF00069">
    <property type="entry name" value="Pkinase"/>
    <property type="match status" value="1"/>
</dbReference>
<protein>
    <recommendedName>
        <fullName evidence="4">non-specific serine/threonine protein kinase</fullName>
        <ecNumber evidence="4">2.7.11.1</ecNumber>
    </recommendedName>
</protein>
<keyword evidence="7" id="KW-0597">Phosphoprotein</keyword>
<dbReference type="Gene3D" id="2.30.29.30">
    <property type="entry name" value="Pleckstrin-homology domain (PH domain)/Phosphotyrosine-binding domain (PTB)"/>
    <property type="match status" value="1"/>
</dbReference>
<dbReference type="InterPro" id="IPR057529">
    <property type="entry name" value="MRCK/ROCK_PH"/>
</dbReference>
<dbReference type="InterPro" id="IPR000961">
    <property type="entry name" value="AGC-kinase_C"/>
</dbReference>
<comment type="cofactor">
    <cofactor evidence="1">
        <name>Mg(2+)</name>
        <dbReference type="ChEBI" id="CHEBI:18420"/>
    </cofactor>
</comment>
<feature type="domain" description="CRIB" evidence="24">
    <location>
        <begin position="1696"/>
        <end position="1709"/>
    </location>
</feature>
<keyword evidence="13" id="KW-0862">Zinc</keyword>
<evidence type="ECO:0000259" key="26">
    <source>
        <dbReference type="PROSITE" id="PS51285"/>
    </source>
</evidence>
<dbReference type="GO" id="GO:0005524">
    <property type="term" value="F:ATP binding"/>
    <property type="evidence" value="ECO:0007669"/>
    <property type="project" value="UniProtKB-UniRule"/>
</dbReference>
<evidence type="ECO:0000256" key="3">
    <source>
        <dbReference type="ARBA" id="ARBA00005719"/>
    </source>
</evidence>
<dbReference type="GO" id="GO:0005856">
    <property type="term" value="C:cytoskeleton"/>
    <property type="evidence" value="ECO:0007669"/>
    <property type="project" value="TreeGrafter"/>
</dbReference>
<feature type="region of interest" description="Disordered" evidence="21">
    <location>
        <begin position="958"/>
        <end position="979"/>
    </location>
</feature>
<evidence type="ECO:0000256" key="19">
    <source>
        <dbReference type="PROSITE-ProRule" id="PRU10141"/>
    </source>
</evidence>
<dbReference type="PROSITE" id="PS50108">
    <property type="entry name" value="CRIB"/>
    <property type="match status" value="1"/>
</dbReference>
<keyword evidence="16 20" id="KW-0175">Coiled coil</keyword>
<dbReference type="InterPro" id="IPR011993">
    <property type="entry name" value="PH-like_dom_sf"/>
</dbReference>
<evidence type="ECO:0000256" key="5">
    <source>
        <dbReference type="ARBA" id="ARBA00022490"/>
    </source>
</evidence>
<organism evidence="27 28">
    <name type="scientific">Schistosoma mattheei</name>
    <dbReference type="NCBI Taxonomy" id="31246"/>
    <lineage>
        <taxon>Eukaryota</taxon>
        <taxon>Metazoa</taxon>
        <taxon>Spiralia</taxon>
        <taxon>Lophotrochozoa</taxon>
        <taxon>Platyhelminthes</taxon>
        <taxon>Trematoda</taxon>
        <taxon>Digenea</taxon>
        <taxon>Strigeidida</taxon>
        <taxon>Schistosomatoidea</taxon>
        <taxon>Schistosomatidae</taxon>
        <taxon>Schistosoma</taxon>
    </lineage>
</organism>
<evidence type="ECO:0000259" key="22">
    <source>
        <dbReference type="PROSITE" id="PS50011"/>
    </source>
</evidence>
<dbReference type="InterPro" id="IPR001849">
    <property type="entry name" value="PH_domain"/>
</dbReference>
<comment type="similarity">
    <text evidence="3">Belongs to the protein kinase superfamily. AGC Ser/Thr protein kinase family. DMPK subfamily.</text>
</comment>
<evidence type="ECO:0000259" key="24">
    <source>
        <dbReference type="PROSITE" id="PS50108"/>
    </source>
</evidence>
<dbReference type="SUPFAM" id="SSF56112">
    <property type="entry name" value="Protein kinase-like (PK-like)"/>
    <property type="match status" value="1"/>
</dbReference>
<feature type="coiled-coil region" evidence="20">
    <location>
        <begin position="730"/>
        <end position="779"/>
    </location>
</feature>
<dbReference type="GO" id="GO:0005737">
    <property type="term" value="C:cytoplasm"/>
    <property type="evidence" value="ECO:0007669"/>
    <property type="project" value="UniProtKB-SubCell"/>
</dbReference>
<dbReference type="GO" id="GO:0004674">
    <property type="term" value="F:protein serine/threonine kinase activity"/>
    <property type="evidence" value="ECO:0007669"/>
    <property type="project" value="UniProtKB-KW"/>
</dbReference>
<evidence type="ECO:0000256" key="7">
    <source>
        <dbReference type="ARBA" id="ARBA00022553"/>
    </source>
</evidence>
<dbReference type="InterPro" id="IPR050839">
    <property type="entry name" value="Rho-assoc_Ser/Thr_Kinase"/>
</dbReference>
<evidence type="ECO:0000256" key="1">
    <source>
        <dbReference type="ARBA" id="ARBA00001946"/>
    </source>
</evidence>
<dbReference type="InterPro" id="IPR001180">
    <property type="entry name" value="CNH_dom"/>
</dbReference>
<name>A0AA85BDA9_9TREM</name>
<feature type="coiled-coil region" evidence="20">
    <location>
        <begin position="879"/>
        <end position="934"/>
    </location>
</feature>
<dbReference type="WBParaSite" id="SMTH1_45100.6">
    <property type="protein sequence ID" value="SMTH1_45100.6"/>
    <property type="gene ID" value="SMTH1_45100"/>
</dbReference>
<evidence type="ECO:0000256" key="20">
    <source>
        <dbReference type="SAM" id="Coils"/>
    </source>
</evidence>
<dbReference type="PROSITE" id="PS00107">
    <property type="entry name" value="PROTEIN_KINASE_ATP"/>
    <property type="match status" value="1"/>
</dbReference>
<feature type="domain" description="CNH" evidence="25">
    <location>
        <begin position="1249"/>
        <end position="1531"/>
    </location>
</feature>
<dbReference type="InterPro" id="IPR000095">
    <property type="entry name" value="CRIB_dom"/>
</dbReference>
<feature type="domain" description="Protein kinase" evidence="22">
    <location>
        <begin position="78"/>
        <end position="347"/>
    </location>
</feature>
<comment type="subcellular location">
    <subcellularLocation>
        <location evidence="2">Cytoplasm</location>
    </subcellularLocation>
</comment>
<dbReference type="GO" id="GO:0031032">
    <property type="term" value="P:actomyosin structure organization"/>
    <property type="evidence" value="ECO:0007669"/>
    <property type="project" value="TreeGrafter"/>
</dbReference>
<dbReference type="Pfam" id="PF00780">
    <property type="entry name" value="CNH"/>
    <property type="match status" value="1"/>
</dbReference>
<dbReference type="SMART" id="SM00036">
    <property type="entry name" value="CNH"/>
    <property type="match status" value="1"/>
</dbReference>
<dbReference type="SMART" id="SM00220">
    <property type="entry name" value="S_TKc"/>
    <property type="match status" value="1"/>
</dbReference>
<dbReference type="InterPro" id="IPR000719">
    <property type="entry name" value="Prot_kinase_dom"/>
</dbReference>
<dbReference type="PROSITE" id="PS50081">
    <property type="entry name" value="ZF_DAG_PE_2"/>
    <property type="match status" value="1"/>
</dbReference>
<accession>A0AA85BDA9</accession>
<evidence type="ECO:0000256" key="21">
    <source>
        <dbReference type="SAM" id="MobiDB-lite"/>
    </source>
</evidence>
<keyword evidence="6" id="KW-0723">Serine/threonine-protein kinase</keyword>
<dbReference type="FunFam" id="1.10.510.10:FF:000014">
    <property type="entry name" value="Non-specific serine/threonine protein kinase"/>
    <property type="match status" value="1"/>
</dbReference>
<keyword evidence="14 19" id="KW-0067">ATP-binding</keyword>
<feature type="domain" description="Phorbol-ester/DAG-type" evidence="23">
    <location>
        <begin position="1001"/>
        <end position="1051"/>
    </location>
</feature>
<dbReference type="PROSITE" id="PS00108">
    <property type="entry name" value="PROTEIN_KINASE_ST"/>
    <property type="match status" value="1"/>
</dbReference>
<dbReference type="CDD" id="cd05597">
    <property type="entry name" value="STKc_DMPK_like"/>
    <property type="match status" value="1"/>
</dbReference>
<evidence type="ECO:0000256" key="14">
    <source>
        <dbReference type="ARBA" id="ARBA00022840"/>
    </source>
</evidence>
<feature type="coiled-coil region" evidence="20">
    <location>
        <begin position="536"/>
        <end position="626"/>
    </location>
</feature>
<dbReference type="GO" id="GO:0008270">
    <property type="term" value="F:zinc ion binding"/>
    <property type="evidence" value="ECO:0007669"/>
    <property type="project" value="UniProtKB-KW"/>
</dbReference>
<comment type="catalytic activity">
    <reaction evidence="17">
        <text>L-threonyl-[protein] + ATP = O-phospho-L-threonyl-[protein] + ADP + H(+)</text>
        <dbReference type="Rhea" id="RHEA:46608"/>
        <dbReference type="Rhea" id="RHEA-COMP:11060"/>
        <dbReference type="Rhea" id="RHEA-COMP:11605"/>
        <dbReference type="ChEBI" id="CHEBI:15378"/>
        <dbReference type="ChEBI" id="CHEBI:30013"/>
        <dbReference type="ChEBI" id="CHEBI:30616"/>
        <dbReference type="ChEBI" id="CHEBI:61977"/>
        <dbReference type="ChEBI" id="CHEBI:456216"/>
        <dbReference type="EC" id="2.7.11.1"/>
    </reaction>
</comment>
<evidence type="ECO:0000259" key="25">
    <source>
        <dbReference type="PROSITE" id="PS50219"/>
    </source>
</evidence>
<dbReference type="CDD" id="cd00132">
    <property type="entry name" value="CRIB"/>
    <property type="match status" value="1"/>
</dbReference>
<evidence type="ECO:0000256" key="16">
    <source>
        <dbReference type="ARBA" id="ARBA00023054"/>
    </source>
</evidence>
<dbReference type="SUPFAM" id="SSF57889">
    <property type="entry name" value="Cysteine-rich domain"/>
    <property type="match status" value="1"/>
</dbReference>
<evidence type="ECO:0000256" key="10">
    <source>
        <dbReference type="ARBA" id="ARBA00022741"/>
    </source>
</evidence>
<dbReference type="Pfam" id="PF25346">
    <property type="entry name" value="PH_MRCK"/>
    <property type="match status" value="1"/>
</dbReference>
<evidence type="ECO:0000313" key="28">
    <source>
        <dbReference type="WBParaSite" id="SMTH1_45100.6"/>
    </source>
</evidence>
<dbReference type="PANTHER" id="PTHR22988:SF71">
    <property type="entry name" value="CITRON RHO-INTERACTING KINASE"/>
    <property type="match status" value="1"/>
</dbReference>
<evidence type="ECO:0000259" key="23">
    <source>
        <dbReference type="PROSITE" id="PS50081"/>
    </source>
</evidence>
<dbReference type="PROSITE" id="PS50011">
    <property type="entry name" value="PROTEIN_KINASE_DOM"/>
    <property type="match status" value="1"/>
</dbReference>
<dbReference type="InterPro" id="IPR036322">
    <property type="entry name" value="WD40_repeat_dom_sf"/>
</dbReference>
<evidence type="ECO:0000313" key="27">
    <source>
        <dbReference type="Proteomes" id="UP000050791"/>
    </source>
</evidence>
<dbReference type="EC" id="2.7.11.1" evidence="4"/>
<evidence type="ECO:0000256" key="8">
    <source>
        <dbReference type="ARBA" id="ARBA00022679"/>
    </source>
</evidence>
<keyword evidence="8" id="KW-0808">Transferase</keyword>
<feature type="region of interest" description="Disordered" evidence="21">
    <location>
        <begin position="667"/>
        <end position="695"/>
    </location>
</feature>
<dbReference type="PROSITE" id="PS51285">
    <property type="entry name" value="AGC_KINASE_CTER"/>
    <property type="match status" value="1"/>
</dbReference>
<feature type="region of interest" description="Disordered" evidence="21">
    <location>
        <begin position="1664"/>
        <end position="1692"/>
    </location>
</feature>
<dbReference type="SUPFAM" id="SSF50978">
    <property type="entry name" value="WD40 repeat-like"/>
    <property type="match status" value="1"/>
</dbReference>
<dbReference type="SMART" id="SM00233">
    <property type="entry name" value="PH"/>
    <property type="match status" value="1"/>
</dbReference>
<dbReference type="PANTHER" id="PTHR22988">
    <property type="entry name" value="MYOTONIC DYSTROPHY S/T KINASE-RELATED"/>
    <property type="match status" value="1"/>
</dbReference>
<keyword evidence="12" id="KW-0418">Kinase</keyword>
<sequence>MRTLHDRINELVSLYTKSSPLLEDNSVSVEYLLDTIVCLSYECKLPQHKNERNCMKFYNAVKKYVDKIESCWISKSEFETIRLIGSGAFGDVSVVKWKNDGKIYALKSLHKYDMLKRSDRACFQEERDVMVKAMVSKSLWLAKLHHTFQDEKFLYFLMDFYNGGDMLTMLSKFDDKIPESIVQFYVSEMVLAIDALHQLGYVHRDIKPDNVLLQSSGHIVLADFGSCLKLGENGLVKNNTAVGTPDYISPEILRASEDGHGTYGVECDYWSLGVVMYEMLFGETPFYSENLIETYSHIMNFEKHFTIPTDCVKISESACDLMRHLICDRKRRFGRNGIDELKGHAFFNGIDWEHIHEQNPPYIPEVTSPDDTSNFDIEQSSRNHEGPPLGPIFRGCQVACIGFTFTNNSPLNELGPTHYRMTSKDKSECPEEISKPKSSDAHVLNDINLPSDHSEILNPSNASKYSSETHEPALIEVIEGLRTKCENYEMQITELKGTLSCYRESKGDQVSVKSESDPTTINLEKQDVSSGDTSTVNTTTRQVEILSQKLKESEAQNQLISATVDLLRNELSEQHELREKLQSEVRAFEEENETLCKRAADAQLAIRLLESEHSELLSELARLRGELASHREYDNHTVLNDVRDLLHKNESRSLENGIKCHNISISSSSSSSSTNLVNGTQHSHINNHSSDSDLRERLYESETKLKRVMENLIAMRHEAQSLKLGWESEQKEWMKERELLEEKIKIAVNQKTIALEDELTTLKENNAELENNIANWERHLFELNQWVDDEREAKEKLHNFTMRLVSELDTLRASGLVQDYNQNGVCPNGYQSSWRPNDVNSLAYDSPAQSVIVENTLDWRQRKSTKLNKMERWSHEVALNNEVKAREQAELRLQEVEVRLKEMYDQTNQKDLKIKEQDRIIEHLNAQLLEASNQARLCRMNNDTVNDAVNFMPKATSEKNAMDNRRSLPSLDINSPYTSTPGQNSWTTLDASGASQTSTSTHKFTFVTFLQPTKCHVCGSLILGQKWQGVQCQDCQLKCHHRCRMSVHIVCAAPNSNCIDGSHGFGADFESDVKMPKLGGIKRGWMKYRVFLSDKRLFFYDIVSESSNIAALNGSGNSLSPTFQNFHLSNSHNVSLSSLNTSTNPMFQSNSPSRIVDLRSSGFSVSYVTASDVIHAKQQDIPKILKVVVDDYLPSAPLFLLFESSALCECWFKLIQDVLKLLQRHINSGSELQCLQVRDISVSSVSVILKQINCASVLDEYRFLAGTDEGLYIVDIRQNINTRIGARKPVYQVEALAEELQLAVAIQGKQRFLKLILVGSFEGMNLKPIKITEPKLCTRFTCSMSRNNTVCLICVASNRSLFIFEIARVQGRHKRLKEISCPYIVQSINFVRDGDWICVGSSNYFAMFSIWTDGPAQVLLRGDLIDLDSSLAFFQHSPSEAHCAVQLGDDEFLLAFENCGVYMNSNRKKTRPDNLMWPAKLISGTAVSFSYPYLYVFTEAGLVVFNAITSCWVSTLSSCRVQPLSMDAHLCLAHLSSSSISNSSSRKSAVGGIMDSSTGNVATPSPPYISPSDLVSGQQQQQLVRLIHLPQISDNKEMSKQQVSALRSRRLQMPQSSIFGVTGRVRLVKSSVQQKSSRFNLYSLVEDSLSSTTHGVSPERLRNFRSQSQNRTPQPSVQSTVPLNPTSGTSRISHLISGPSDFRHISHMGPQITGAPLLDLTSSPGEPPLTEAERIARFKSVLEEKCGNGNRRGSSPNNIPNVLLHLPFSDSNNSPDGFHHNASLTQMSTITKSQSRQSTPFTHRLSLTDLECGEDQHYMDQKPFNIVPGQSQRVRSSSLRPSVKTLLSNLGDVTNMYNKNSSSKSGSHKRINDASSCQSNVSSVEKSSETATTPTAFPSLRLSNSPSIQETVMALFSKLSDDSSSCP</sequence>
<dbReference type="Gene3D" id="3.30.200.20">
    <property type="entry name" value="Phosphorylase Kinase, domain 1"/>
    <property type="match status" value="1"/>
</dbReference>
<dbReference type="CDD" id="cd20809">
    <property type="entry name" value="C1_MRCK"/>
    <property type="match status" value="1"/>
</dbReference>
<dbReference type="InterPro" id="IPR046349">
    <property type="entry name" value="C1-like_sf"/>
</dbReference>
<dbReference type="FunFam" id="3.30.200.20:FF:000017">
    <property type="entry name" value="Non-specific serine/threonine protein kinase"/>
    <property type="match status" value="1"/>
</dbReference>
<evidence type="ECO:0000256" key="15">
    <source>
        <dbReference type="ARBA" id="ARBA00022842"/>
    </source>
</evidence>
<feature type="region of interest" description="Disordered" evidence="21">
    <location>
        <begin position="1857"/>
        <end position="1902"/>
    </location>
</feature>
<dbReference type="SMART" id="SM00133">
    <property type="entry name" value="S_TK_X"/>
    <property type="match status" value="1"/>
</dbReference>
<evidence type="ECO:0000256" key="4">
    <source>
        <dbReference type="ARBA" id="ARBA00012513"/>
    </source>
</evidence>
<evidence type="ECO:0000256" key="12">
    <source>
        <dbReference type="ARBA" id="ARBA00022777"/>
    </source>
</evidence>
<dbReference type="InterPro" id="IPR011009">
    <property type="entry name" value="Kinase-like_dom_sf"/>
</dbReference>
<dbReference type="InterPro" id="IPR002219">
    <property type="entry name" value="PKC_DAG/PE"/>
</dbReference>
<keyword evidence="5" id="KW-0963">Cytoplasm</keyword>
<dbReference type="InterPro" id="IPR008271">
    <property type="entry name" value="Ser/Thr_kinase_AS"/>
</dbReference>
<dbReference type="Gene3D" id="3.30.60.20">
    <property type="match status" value="1"/>
</dbReference>
<dbReference type="InterPro" id="IPR017441">
    <property type="entry name" value="Protein_kinase_ATP_BS"/>
</dbReference>
<evidence type="ECO:0000256" key="18">
    <source>
        <dbReference type="ARBA" id="ARBA00048679"/>
    </source>
</evidence>
<comment type="catalytic activity">
    <reaction evidence="18">
        <text>L-seryl-[protein] + ATP = O-phospho-L-seryl-[protein] + ADP + H(+)</text>
        <dbReference type="Rhea" id="RHEA:17989"/>
        <dbReference type="Rhea" id="RHEA-COMP:9863"/>
        <dbReference type="Rhea" id="RHEA-COMP:11604"/>
        <dbReference type="ChEBI" id="CHEBI:15378"/>
        <dbReference type="ChEBI" id="CHEBI:29999"/>
        <dbReference type="ChEBI" id="CHEBI:30616"/>
        <dbReference type="ChEBI" id="CHEBI:83421"/>
        <dbReference type="ChEBI" id="CHEBI:456216"/>
        <dbReference type="EC" id="2.7.11.1"/>
    </reaction>
</comment>
<dbReference type="Proteomes" id="UP000050791">
    <property type="component" value="Unassembled WGS sequence"/>
</dbReference>
<feature type="binding site" evidence="19">
    <location>
        <position position="107"/>
    </location>
    <ligand>
        <name>ATP</name>
        <dbReference type="ChEBI" id="CHEBI:30616"/>
    </ligand>
</feature>
<keyword evidence="11" id="KW-0863">Zinc-finger</keyword>
<feature type="domain" description="AGC-kinase C-terminal" evidence="26">
    <location>
        <begin position="348"/>
        <end position="415"/>
    </location>
</feature>
<dbReference type="PROSITE" id="PS50219">
    <property type="entry name" value="CNH"/>
    <property type="match status" value="1"/>
</dbReference>
<evidence type="ECO:0000256" key="6">
    <source>
        <dbReference type="ARBA" id="ARBA00022527"/>
    </source>
</evidence>
<proteinExistence type="inferred from homology"/>
<evidence type="ECO:0000256" key="17">
    <source>
        <dbReference type="ARBA" id="ARBA00047899"/>
    </source>
</evidence>
<keyword evidence="15" id="KW-0460">Magnesium</keyword>
<feature type="compositionally biased region" description="Polar residues" evidence="21">
    <location>
        <begin position="1873"/>
        <end position="1902"/>
    </location>
</feature>
<dbReference type="Gene3D" id="1.10.510.10">
    <property type="entry name" value="Transferase(Phosphotransferase) domain 1"/>
    <property type="match status" value="1"/>
</dbReference>
<evidence type="ECO:0000256" key="9">
    <source>
        <dbReference type="ARBA" id="ARBA00022723"/>
    </source>
</evidence>
<dbReference type="PROSITE" id="PS00479">
    <property type="entry name" value="ZF_DAG_PE_1"/>
    <property type="match status" value="1"/>
</dbReference>